<dbReference type="AlphaFoldDB" id="A0AAD7G6Z0"/>
<dbReference type="EMBL" id="JARKIE010000237">
    <property type="protein sequence ID" value="KAJ7662899.1"/>
    <property type="molecule type" value="Genomic_DNA"/>
</dbReference>
<feature type="compositionally biased region" description="Basic and acidic residues" evidence="1">
    <location>
        <begin position="54"/>
        <end position="68"/>
    </location>
</feature>
<keyword evidence="3" id="KW-1185">Reference proteome</keyword>
<proteinExistence type="predicted"/>
<gene>
    <name evidence="2" type="ORF">B0H17DRAFT_1211807</name>
</gene>
<name>A0AAD7G6Z0_MYCRO</name>
<evidence type="ECO:0000313" key="3">
    <source>
        <dbReference type="Proteomes" id="UP001221757"/>
    </source>
</evidence>
<feature type="region of interest" description="Disordered" evidence="1">
    <location>
        <begin position="54"/>
        <end position="107"/>
    </location>
</feature>
<sequence length="125" mass="13797">MADEDAFLIREEGVARLRMERGHFNALHMLRLVKLSKEPGFTATIVSGRSVCRERHTLVQRDRDEEMRAPSPPPMPPPTEEDVAPPHSDDNKGDAESDDDDGEASEAFLNIVRIVGDNAGDFGGN</sequence>
<dbReference type="Proteomes" id="UP001221757">
    <property type="component" value="Unassembled WGS sequence"/>
</dbReference>
<evidence type="ECO:0000313" key="2">
    <source>
        <dbReference type="EMBL" id="KAJ7662899.1"/>
    </source>
</evidence>
<evidence type="ECO:0000256" key="1">
    <source>
        <dbReference type="SAM" id="MobiDB-lite"/>
    </source>
</evidence>
<comment type="caution">
    <text evidence="2">The sequence shown here is derived from an EMBL/GenBank/DDBJ whole genome shotgun (WGS) entry which is preliminary data.</text>
</comment>
<accession>A0AAD7G6Z0</accession>
<reference evidence="2" key="1">
    <citation type="submission" date="2023-03" db="EMBL/GenBank/DDBJ databases">
        <title>Massive genome expansion in bonnet fungi (Mycena s.s.) driven by repeated elements and novel gene families across ecological guilds.</title>
        <authorList>
            <consortium name="Lawrence Berkeley National Laboratory"/>
            <person name="Harder C.B."/>
            <person name="Miyauchi S."/>
            <person name="Viragh M."/>
            <person name="Kuo A."/>
            <person name="Thoen E."/>
            <person name="Andreopoulos B."/>
            <person name="Lu D."/>
            <person name="Skrede I."/>
            <person name="Drula E."/>
            <person name="Henrissat B."/>
            <person name="Morin E."/>
            <person name="Kohler A."/>
            <person name="Barry K."/>
            <person name="LaButti K."/>
            <person name="Morin E."/>
            <person name="Salamov A."/>
            <person name="Lipzen A."/>
            <person name="Mereny Z."/>
            <person name="Hegedus B."/>
            <person name="Baldrian P."/>
            <person name="Stursova M."/>
            <person name="Weitz H."/>
            <person name="Taylor A."/>
            <person name="Grigoriev I.V."/>
            <person name="Nagy L.G."/>
            <person name="Martin F."/>
            <person name="Kauserud H."/>
        </authorList>
    </citation>
    <scope>NUCLEOTIDE SEQUENCE</scope>
    <source>
        <strain evidence="2">CBHHK067</strain>
    </source>
</reference>
<organism evidence="2 3">
    <name type="scientific">Mycena rosella</name>
    <name type="common">Pink bonnet</name>
    <name type="synonym">Agaricus rosellus</name>
    <dbReference type="NCBI Taxonomy" id="1033263"/>
    <lineage>
        <taxon>Eukaryota</taxon>
        <taxon>Fungi</taxon>
        <taxon>Dikarya</taxon>
        <taxon>Basidiomycota</taxon>
        <taxon>Agaricomycotina</taxon>
        <taxon>Agaricomycetes</taxon>
        <taxon>Agaricomycetidae</taxon>
        <taxon>Agaricales</taxon>
        <taxon>Marasmiineae</taxon>
        <taxon>Mycenaceae</taxon>
        <taxon>Mycena</taxon>
    </lineage>
</organism>
<protein>
    <submittedName>
        <fullName evidence="2">Uncharacterized protein</fullName>
    </submittedName>
</protein>